<name>A0ABS3DNS8_9BACT</name>
<dbReference type="InterPro" id="IPR036034">
    <property type="entry name" value="PDZ_sf"/>
</dbReference>
<dbReference type="PRINTS" id="PR00834">
    <property type="entry name" value="PROTEASES2C"/>
</dbReference>
<dbReference type="InterPro" id="IPR001478">
    <property type="entry name" value="PDZ"/>
</dbReference>
<keyword evidence="2" id="KW-0645">Protease</keyword>
<dbReference type="InterPro" id="IPR041489">
    <property type="entry name" value="PDZ_6"/>
</dbReference>
<proteinExistence type="inferred from homology"/>
<dbReference type="PANTHER" id="PTHR22939">
    <property type="entry name" value="SERINE PROTEASE FAMILY S1C HTRA-RELATED"/>
    <property type="match status" value="1"/>
</dbReference>
<feature type="chain" id="PRO_5046738380" evidence="5">
    <location>
        <begin position="28"/>
        <end position="499"/>
    </location>
</feature>
<feature type="compositionally biased region" description="Polar residues" evidence="4">
    <location>
        <begin position="44"/>
        <end position="54"/>
    </location>
</feature>
<dbReference type="EMBL" id="JAFIMU010000015">
    <property type="protein sequence ID" value="MBN8232984.1"/>
    <property type="molecule type" value="Genomic_DNA"/>
</dbReference>
<keyword evidence="3" id="KW-0378">Hydrolase</keyword>
<comment type="similarity">
    <text evidence="1">Belongs to the peptidase S1C family.</text>
</comment>
<gene>
    <name evidence="7" type="ORF">JYK02_36270</name>
</gene>
<dbReference type="RefSeq" id="WP_207057540.1">
    <property type="nucleotide sequence ID" value="NZ_JAFIMU010000015.1"/>
</dbReference>
<dbReference type="Gene3D" id="2.40.10.120">
    <property type="match status" value="1"/>
</dbReference>
<feature type="signal peptide" evidence="5">
    <location>
        <begin position="1"/>
        <end position="27"/>
    </location>
</feature>
<dbReference type="PANTHER" id="PTHR22939:SF129">
    <property type="entry name" value="SERINE PROTEASE HTRA2, MITOCHONDRIAL"/>
    <property type="match status" value="1"/>
</dbReference>
<dbReference type="SUPFAM" id="SSF50494">
    <property type="entry name" value="Trypsin-like serine proteases"/>
    <property type="match status" value="1"/>
</dbReference>
<comment type="caution">
    <text evidence="7">The sequence shown here is derived from an EMBL/GenBank/DDBJ whole genome shotgun (WGS) entry which is preliminary data.</text>
</comment>
<feature type="compositionally biased region" description="Basic and acidic residues" evidence="4">
    <location>
        <begin position="386"/>
        <end position="406"/>
    </location>
</feature>
<feature type="domain" description="PDZ" evidence="6">
    <location>
        <begin position="279"/>
        <end position="373"/>
    </location>
</feature>
<evidence type="ECO:0000256" key="4">
    <source>
        <dbReference type="SAM" id="MobiDB-lite"/>
    </source>
</evidence>
<dbReference type="SMART" id="SM00228">
    <property type="entry name" value="PDZ"/>
    <property type="match status" value="2"/>
</dbReference>
<dbReference type="Gene3D" id="2.30.42.10">
    <property type="match status" value="2"/>
</dbReference>
<dbReference type="InterPro" id="IPR009003">
    <property type="entry name" value="Peptidase_S1_PA"/>
</dbReference>
<sequence length="499" mass="51891">MTHTLPPFRRKLVAAVLVLVSPTLALAQAPATPPPSAPKTQQAVSGQAGNLQPATREAQSLASLAPLVESVKSAVVNVDVQARPEMPEGMEDNPLFDKFFGGNGRGRGRSEREQIRQGAGSGFIIDPKGLVLTNNHVIEDAVTITIRLDDGRSFTGEVVGRDPLTDVAVVKIKEKVDQLPTVKLGDSDAVRVGDWVLAIGNPFGLASSVSVGILSARAREIGASAYDDFLQTDAAINPGNSGGPLFNMKGEVVGINTAIVGGGTGIGFSVPSNLIKALLPQLEKSGSVTRGWLGVGIQPLNRDLAQALKLPVNEGAILTQINPGSPAAKAGLKPDDVVVAVDGQNVRSDSELTRTVALKKPGSVVTLSLYRDGKKQDAKVTMGTRPDLEGLSKKKPEVSDEQDSSRRVGVSLQDLDARTASQAGFTERAGALITDIVPGSPADRAQLAPGMLVVEANRKPIASAKELAAVIRAAPAGSTLLLRVAGPGGGRLLRALKMP</sequence>
<organism evidence="7 8">
    <name type="scientific">Corallococcus macrosporus</name>
    <dbReference type="NCBI Taxonomy" id="35"/>
    <lineage>
        <taxon>Bacteria</taxon>
        <taxon>Pseudomonadati</taxon>
        <taxon>Myxococcota</taxon>
        <taxon>Myxococcia</taxon>
        <taxon>Myxococcales</taxon>
        <taxon>Cystobacterineae</taxon>
        <taxon>Myxococcaceae</taxon>
        <taxon>Corallococcus</taxon>
    </lineage>
</organism>
<evidence type="ECO:0000259" key="6">
    <source>
        <dbReference type="PROSITE" id="PS50106"/>
    </source>
</evidence>
<evidence type="ECO:0000256" key="2">
    <source>
        <dbReference type="ARBA" id="ARBA00022670"/>
    </source>
</evidence>
<protein>
    <submittedName>
        <fullName evidence="7">Trypsin-like peptidase domain-containing protein</fullName>
    </submittedName>
</protein>
<dbReference type="CDD" id="cd10839">
    <property type="entry name" value="cpPDZ1_DegP-like"/>
    <property type="match status" value="1"/>
</dbReference>
<dbReference type="PROSITE" id="PS50106">
    <property type="entry name" value="PDZ"/>
    <property type="match status" value="2"/>
</dbReference>
<dbReference type="Proteomes" id="UP000664052">
    <property type="component" value="Unassembled WGS sequence"/>
</dbReference>
<dbReference type="SUPFAM" id="SSF50156">
    <property type="entry name" value="PDZ domain-like"/>
    <property type="match status" value="2"/>
</dbReference>
<dbReference type="InterPro" id="IPR001940">
    <property type="entry name" value="Peptidase_S1C"/>
</dbReference>
<evidence type="ECO:0000313" key="7">
    <source>
        <dbReference type="EMBL" id="MBN8232984.1"/>
    </source>
</evidence>
<accession>A0ABS3DNS8</accession>
<reference evidence="7 8" key="1">
    <citation type="submission" date="2021-02" db="EMBL/GenBank/DDBJ databases">
        <title>De Novo genome assembly of isolated myxobacteria.</title>
        <authorList>
            <person name="Stevens D.C."/>
        </authorList>
    </citation>
    <scope>NUCLEOTIDE SEQUENCE [LARGE SCALE GENOMIC DNA]</scope>
    <source>
        <strain evidence="7 8">ATCC 29039</strain>
    </source>
</reference>
<feature type="region of interest" description="Disordered" evidence="4">
    <location>
        <begin position="377"/>
        <end position="409"/>
    </location>
</feature>
<evidence type="ECO:0000256" key="5">
    <source>
        <dbReference type="SAM" id="SignalP"/>
    </source>
</evidence>
<keyword evidence="5" id="KW-0732">Signal</keyword>
<evidence type="ECO:0000256" key="1">
    <source>
        <dbReference type="ARBA" id="ARBA00010541"/>
    </source>
</evidence>
<keyword evidence="8" id="KW-1185">Reference proteome</keyword>
<evidence type="ECO:0000256" key="3">
    <source>
        <dbReference type="ARBA" id="ARBA00022801"/>
    </source>
</evidence>
<evidence type="ECO:0000313" key="8">
    <source>
        <dbReference type="Proteomes" id="UP000664052"/>
    </source>
</evidence>
<dbReference type="Pfam" id="PF17820">
    <property type="entry name" value="PDZ_6"/>
    <property type="match status" value="1"/>
</dbReference>
<dbReference type="Pfam" id="PF13180">
    <property type="entry name" value="PDZ_2"/>
    <property type="match status" value="1"/>
</dbReference>
<dbReference type="Pfam" id="PF13365">
    <property type="entry name" value="Trypsin_2"/>
    <property type="match status" value="1"/>
</dbReference>
<feature type="domain" description="PDZ" evidence="6">
    <location>
        <begin position="397"/>
        <end position="486"/>
    </location>
</feature>
<feature type="region of interest" description="Disordered" evidence="4">
    <location>
        <begin position="28"/>
        <end position="54"/>
    </location>
</feature>